<evidence type="ECO:0000313" key="1">
    <source>
        <dbReference type="EMBL" id="CAE7248841.1"/>
    </source>
</evidence>
<accession>A0A812LY66</accession>
<dbReference type="AlphaFoldDB" id="A0A812LY66"/>
<dbReference type="OrthoDB" id="428569at2759"/>
<sequence>SVPRTPLDVPWWQLEDQAERLMAPRMPFRVEQVSPPPVKKLGYALLDARTARGDVINMKGTEKDDYVVSKVRFLYDLVGGKYRIRTKVLEVQTPRRYKINEKLAGLVNRDEVS</sequence>
<keyword evidence="2" id="KW-1185">Reference proteome</keyword>
<dbReference type="PANTHER" id="PTHR36397:SF1">
    <property type="entry name" value="OS04G0482900 PROTEIN"/>
    <property type="match status" value="1"/>
</dbReference>
<proteinExistence type="predicted"/>
<dbReference type="Proteomes" id="UP000601435">
    <property type="component" value="Unassembled WGS sequence"/>
</dbReference>
<comment type="caution">
    <text evidence="1">The sequence shown here is derived from an EMBL/GenBank/DDBJ whole genome shotgun (WGS) entry which is preliminary data.</text>
</comment>
<feature type="non-terminal residue" evidence="1">
    <location>
        <position position="113"/>
    </location>
</feature>
<gene>
    <name evidence="1" type="ORF">SNEC2469_LOCUS5021</name>
</gene>
<evidence type="ECO:0000313" key="2">
    <source>
        <dbReference type="Proteomes" id="UP000601435"/>
    </source>
</evidence>
<dbReference type="EMBL" id="CAJNJA010009633">
    <property type="protein sequence ID" value="CAE7248841.1"/>
    <property type="molecule type" value="Genomic_DNA"/>
</dbReference>
<organism evidence="1 2">
    <name type="scientific">Symbiodinium necroappetens</name>
    <dbReference type="NCBI Taxonomy" id="1628268"/>
    <lineage>
        <taxon>Eukaryota</taxon>
        <taxon>Sar</taxon>
        <taxon>Alveolata</taxon>
        <taxon>Dinophyceae</taxon>
        <taxon>Suessiales</taxon>
        <taxon>Symbiodiniaceae</taxon>
        <taxon>Symbiodinium</taxon>
    </lineage>
</organism>
<name>A0A812LY66_9DINO</name>
<protein>
    <submittedName>
        <fullName evidence="1">Uncharacterized protein</fullName>
    </submittedName>
</protein>
<dbReference type="PANTHER" id="PTHR36397">
    <property type="entry name" value="OSJNBA0081L15.1 PROTEIN"/>
    <property type="match status" value="1"/>
</dbReference>
<reference evidence="1" key="1">
    <citation type="submission" date="2021-02" db="EMBL/GenBank/DDBJ databases">
        <authorList>
            <person name="Dougan E. K."/>
            <person name="Rhodes N."/>
            <person name="Thang M."/>
            <person name="Chan C."/>
        </authorList>
    </citation>
    <scope>NUCLEOTIDE SEQUENCE</scope>
</reference>